<dbReference type="AlphaFoldDB" id="A0A8S1VC46"/>
<gene>
    <name evidence="1" type="ORF">POCTA_138.1.T0650048</name>
</gene>
<protein>
    <submittedName>
        <fullName evidence="1">Uncharacterized protein</fullName>
    </submittedName>
</protein>
<organism evidence="1 2">
    <name type="scientific">Paramecium octaurelia</name>
    <dbReference type="NCBI Taxonomy" id="43137"/>
    <lineage>
        <taxon>Eukaryota</taxon>
        <taxon>Sar</taxon>
        <taxon>Alveolata</taxon>
        <taxon>Ciliophora</taxon>
        <taxon>Intramacronucleata</taxon>
        <taxon>Oligohymenophorea</taxon>
        <taxon>Peniculida</taxon>
        <taxon>Parameciidae</taxon>
        <taxon>Paramecium</taxon>
    </lineage>
</organism>
<keyword evidence="2" id="KW-1185">Reference proteome</keyword>
<name>A0A8S1VC46_PAROT</name>
<reference evidence="1" key="1">
    <citation type="submission" date="2021-01" db="EMBL/GenBank/DDBJ databases">
        <authorList>
            <consortium name="Genoscope - CEA"/>
            <person name="William W."/>
        </authorList>
    </citation>
    <scope>NUCLEOTIDE SEQUENCE</scope>
</reference>
<proteinExistence type="predicted"/>
<evidence type="ECO:0000313" key="2">
    <source>
        <dbReference type="Proteomes" id="UP000683925"/>
    </source>
</evidence>
<comment type="caution">
    <text evidence="1">The sequence shown here is derived from an EMBL/GenBank/DDBJ whole genome shotgun (WGS) entry which is preliminary data.</text>
</comment>
<dbReference type="Proteomes" id="UP000683925">
    <property type="component" value="Unassembled WGS sequence"/>
</dbReference>
<dbReference type="EMBL" id="CAJJDP010000064">
    <property type="protein sequence ID" value="CAD8175148.1"/>
    <property type="molecule type" value="Genomic_DNA"/>
</dbReference>
<evidence type="ECO:0000313" key="1">
    <source>
        <dbReference type="EMBL" id="CAD8175148.1"/>
    </source>
</evidence>
<accession>A0A8S1VC46</accession>
<sequence>MTNRECDLKTCLMGQYWHRIQQLKKGFATLCVQKDKFSSQEQSNNYRGSRKLISSGIHPFRILQSWNGQKIYIQKSLIKLNQNKMC</sequence>